<comment type="caution">
    <text evidence="2">The sequence shown here is derived from an EMBL/GenBank/DDBJ whole genome shotgun (WGS) entry which is preliminary data.</text>
</comment>
<keyword evidence="1" id="KW-1133">Transmembrane helix</keyword>
<evidence type="ECO:0000256" key="1">
    <source>
        <dbReference type="SAM" id="Phobius"/>
    </source>
</evidence>
<gene>
    <name evidence="2" type="ORF">ACFOW9_04485</name>
</gene>
<reference evidence="3" key="1">
    <citation type="journal article" date="2019" name="Int. J. Syst. Evol. Microbiol.">
        <title>The Global Catalogue of Microorganisms (GCM) 10K type strain sequencing project: providing services to taxonomists for standard genome sequencing and annotation.</title>
        <authorList>
            <consortium name="The Broad Institute Genomics Platform"/>
            <consortium name="The Broad Institute Genome Sequencing Center for Infectious Disease"/>
            <person name="Wu L."/>
            <person name="Ma J."/>
        </authorList>
    </citation>
    <scope>NUCLEOTIDE SEQUENCE [LARGE SCALE GENOMIC DNA]</scope>
    <source>
        <strain evidence="3">CGMCC 1.10698</strain>
    </source>
</reference>
<evidence type="ECO:0000313" key="3">
    <source>
        <dbReference type="Proteomes" id="UP001595773"/>
    </source>
</evidence>
<name>A0ABV8R0N1_9MICC</name>
<keyword evidence="1" id="KW-0812">Transmembrane</keyword>
<dbReference type="Proteomes" id="UP001595773">
    <property type="component" value="Unassembled WGS sequence"/>
</dbReference>
<protein>
    <submittedName>
        <fullName evidence="2">Uncharacterized protein</fullName>
    </submittedName>
</protein>
<proteinExistence type="predicted"/>
<feature type="transmembrane region" description="Helical" evidence="1">
    <location>
        <begin position="6"/>
        <end position="22"/>
    </location>
</feature>
<sequence length="62" mass="6886">MDIVSILIIAGIVLLCLLPVLFRSFRSFDKGADDIEARSPEVAKAIREARKQIDRGKGRYGP</sequence>
<keyword evidence="1" id="KW-0472">Membrane</keyword>
<evidence type="ECO:0000313" key="2">
    <source>
        <dbReference type="EMBL" id="MFC4264854.1"/>
    </source>
</evidence>
<organism evidence="2 3">
    <name type="scientific">Arthrobacter cryoconiti</name>
    <dbReference type="NCBI Taxonomy" id="748907"/>
    <lineage>
        <taxon>Bacteria</taxon>
        <taxon>Bacillati</taxon>
        <taxon>Actinomycetota</taxon>
        <taxon>Actinomycetes</taxon>
        <taxon>Micrococcales</taxon>
        <taxon>Micrococcaceae</taxon>
        <taxon>Arthrobacter</taxon>
    </lineage>
</organism>
<accession>A0ABV8R0N1</accession>
<dbReference type="RefSeq" id="WP_230066567.1">
    <property type="nucleotide sequence ID" value="NZ_BAABLL010000019.1"/>
</dbReference>
<dbReference type="EMBL" id="JBHSCQ010000005">
    <property type="protein sequence ID" value="MFC4264854.1"/>
    <property type="molecule type" value="Genomic_DNA"/>
</dbReference>
<keyword evidence="3" id="KW-1185">Reference proteome</keyword>